<name>A0A2T2P689_CORCC</name>
<dbReference type="Proteomes" id="UP000240883">
    <property type="component" value="Unassembled WGS sequence"/>
</dbReference>
<organism evidence="2 3">
    <name type="scientific">Corynespora cassiicola Philippines</name>
    <dbReference type="NCBI Taxonomy" id="1448308"/>
    <lineage>
        <taxon>Eukaryota</taxon>
        <taxon>Fungi</taxon>
        <taxon>Dikarya</taxon>
        <taxon>Ascomycota</taxon>
        <taxon>Pezizomycotina</taxon>
        <taxon>Dothideomycetes</taxon>
        <taxon>Pleosporomycetidae</taxon>
        <taxon>Pleosporales</taxon>
        <taxon>Corynesporascaceae</taxon>
        <taxon>Corynespora</taxon>
    </lineage>
</organism>
<gene>
    <name evidence="2" type="ORF">BS50DRAFT_181740</name>
</gene>
<evidence type="ECO:0000256" key="1">
    <source>
        <dbReference type="SAM" id="MobiDB-lite"/>
    </source>
</evidence>
<sequence>MCERWGEGEDGAASSERRRPAPRHRGRRAVAGQGGLWPGHTHTHVCSSKRALAVSSREGVGVGADRRMEVAGGVGDSAGGTNLLHRTREAARSLLWAGGRVDEHTGGGLLWQGARGESGPARVPQRQRQRQRLEGRRAPGTRRDAAAHRRERLQASV</sequence>
<evidence type="ECO:0000313" key="2">
    <source>
        <dbReference type="EMBL" id="PSN73201.1"/>
    </source>
</evidence>
<dbReference type="AlphaFoldDB" id="A0A2T2P689"/>
<feature type="region of interest" description="Disordered" evidence="1">
    <location>
        <begin position="1"/>
        <end position="42"/>
    </location>
</feature>
<feature type="region of interest" description="Disordered" evidence="1">
    <location>
        <begin position="107"/>
        <end position="157"/>
    </location>
</feature>
<reference evidence="2 3" key="1">
    <citation type="journal article" date="2018" name="Front. Microbiol.">
        <title>Genome-Wide Analysis of Corynespora cassiicola Leaf Fall Disease Putative Effectors.</title>
        <authorList>
            <person name="Lopez D."/>
            <person name="Ribeiro S."/>
            <person name="Label P."/>
            <person name="Fumanal B."/>
            <person name="Venisse J.S."/>
            <person name="Kohler A."/>
            <person name="de Oliveira R.R."/>
            <person name="Labutti K."/>
            <person name="Lipzen A."/>
            <person name="Lail K."/>
            <person name="Bauer D."/>
            <person name="Ohm R.A."/>
            <person name="Barry K.W."/>
            <person name="Spatafora J."/>
            <person name="Grigoriev I.V."/>
            <person name="Martin F.M."/>
            <person name="Pujade-Renaud V."/>
        </authorList>
    </citation>
    <scope>NUCLEOTIDE SEQUENCE [LARGE SCALE GENOMIC DNA]</scope>
    <source>
        <strain evidence="2 3">Philippines</strain>
    </source>
</reference>
<accession>A0A2T2P689</accession>
<protein>
    <submittedName>
        <fullName evidence="2">Uncharacterized protein</fullName>
    </submittedName>
</protein>
<dbReference type="EMBL" id="KZ678129">
    <property type="protein sequence ID" value="PSN73201.1"/>
    <property type="molecule type" value="Genomic_DNA"/>
</dbReference>
<feature type="compositionally biased region" description="Basic and acidic residues" evidence="1">
    <location>
        <begin position="131"/>
        <end position="148"/>
    </location>
</feature>
<proteinExistence type="predicted"/>
<keyword evidence="3" id="KW-1185">Reference proteome</keyword>
<evidence type="ECO:0000313" key="3">
    <source>
        <dbReference type="Proteomes" id="UP000240883"/>
    </source>
</evidence>